<proteinExistence type="predicted"/>
<accession>A0A1H9X8W2</accession>
<dbReference type="Proteomes" id="UP000182584">
    <property type="component" value="Unassembled WGS sequence"/>
</dbReference>
<evidence type="ECO:0000313" key="2">
    <source>
        <dbReference type="Proteomes" id="UP000182584"/>
    </source>
</evidence>
<gene>
    <name evidence="1" type="ORF">SAMN04487884_1492</name>
</gene>
<reference evidence="1 2" key="1">
    <citation type="submission" date="2016-10" db="EMBL/GenBank/DDBJ databases">
        <authorList>
            <person name="de Groot N.N."/>
        </authorList>
    </citation>
    <scope>NUCLEOTIDE SEQUENCE [LARGE SCALE GENOMIC DNA]</scope>
    <source>
        <strain evidence="1 2">AR40</strain>
    </source>
</reference>
<evidence type="ECO:0000313" key="1">
    <source>
        <dbReference type="EMBL" id="SES42511.1"/>
    </source>
</evidence>
<dbReference type="OrthoDB" id="2005590at2"/>
<dbReference type="AlphaFoldDB" id="A0A1H9X8W2"/>
<dbReference type="RefSeq" id="WP_027216997.1">
    <property type="nucleotide sequence ID" value="NZ_FOGJ01000049.1"/>
</dbReference>
<sequence length="128" mass="14712">MKHGKDDEEFFCLPDASRKTIIAEAVNKAIDWCIDNDVLKEFFQEYREEASRVSILEYSAERHLQAIKDEGYDIGHEDGLQQGLKQGIQQGITASVELLKDMELDDATIIQKICEKYKLTPEQANKYL</sequence>
<dbReference type="EMBL" id="FOGJ01000049">
    <property type="protein sequence ID" value="SES42511.1"/>
    <property type="molecule type" value="Genomic_DNA"/>
</dbReference>
<organism evidence="1 2">
    <name type="scientific">Butyrivibrio fibrisolvens</name>
    <dbReference type="NCBI Taxonomy" id="831"/>
    <lineage>
        <taxon>Bacteria</taxon>
        <taxon>Bacillati</taxon>
        <taxon>Bacillota</taxon>
        <taxon>Clostridia</taxon>
        <taxon>Lachnospirales</taxon>
        <taxon>Lachnospiraceae</taxon>
        <taxon>Butyrivibrio</taxon>
    </lineage>
</organism>
<name>A0A1H9X8W2_BUTFI</name>
<protein>
    <submittedName>
        <fullName evidence="1">Uncharacterized protein</fullName>
    </submittedName>
</protein>